<dbReference type="Gene3D" id="2.40.50.140">
    <property type="entry name" value="Nucleic acid-binding proteins"/>
    <property type="match status" value="1"/>
</dbReference>
<organism evidence="1">
    <name type="scientific">viral metagenome</name>
    <dbReference type="NCBI Taxonomy" id="1070528"/>
    <lineage>
        <taxon>unclassified sequences</taxon>
        <taxon>metagenomes</taxon>
        <taxon>organismal metagenomes</taxon>
    </lineage>
</organism>
<dbReference type="InterPro" id="IPR012340">
    <property type="entry name" value="NA-bd_OB-fold"/>
</dbReference>
<evidence type="ECO:0000313" key="1">
    <source>
        <dbReference type="EMBL" id="QHT96720.1"/>
    </source>
</evidence>
<dbReference type="AlphaFoldDB" id="A0A6C0IW10"/>
<reference evidence="1" key="1">
    <citation type="journal article" date="2020" name="Nature">
        <title>Giant virus diversity and host interactions through global metagenomics.</title>
        <authorList>
            <person name="Schulz F."/>
            <person name="Roux S."/>
            <person name="Paez-Espino D."/>
            <person name="Jungbluth S."/>
            <person name="Walsh D.A."/>
            <person name="Denef V.J."/>
            <person name="McMahon K.D."/>
            <person name="Konstantinidis K.T."/>
            <person name="Eloe-Fadrosh E.A."/>
            <person name="Kyrpides N.C."/>
            <person name="Woyke T."/>
        </authorList>
    </citation>
    <scope>NUCLEOTIDE SEQUENCE</scope>
    <source>
        <strain evidence="1">GVMAG-M-3300024302-11</strain>
    </source>
</reference>
<proteinExistence type="predicted"/>
<name>A0A6C0IW10_9ZZZZ</name>
<sequence length="262" mass="30229">MEDSVKFYCNENPKIGEIVQVVFTSRHDDCASGSMTEYNRDVIMSFSQATKKKKIRSINKIIPLEQQLSAVVEDYDEKSQTATVSRAYIVDLDDGSSTKFLNNHKIYNGIYQICIQHKINFNELWINKISPYIKELVSSTDDDTINVLDLFINNINKLDTLLEDSTILDEIKNRLSKVIVSNTIYKKQIGIISNNGIVFTKQLIQESIDDESMKEFKDQISIKYFNTPNYIVETKLSEDLLNEFIELVIHNSKKMNNVFVKI</sequence>
<accession>A0A6C0IW10</accession>
<evidence type="ECO:0008006" key="2">
    <source>
        <dbReference type="Google" id="ProtNLM"/>
    </source>
</evidence>
<dbReference type="EMBL" id="MN740265">
    <property type="protein sequence ID" value="QHT96720.1"/>
    <property type="molecule type" value="Genomic_DNA"/>
</dbReference>
<protein>
    <recommendedName>
        <fullName evidence="2">S1 motif domain-containing protein</fullName>
    </recommendedName>
</protein>